<keyword evidence="5" id="KW-0274">FAD</keyword>
<dbReference type="InterPro" id="IPR036188">
    <property type="entry name" value="FAD/NAD-bd_sf"/>
</dbReference>
<keyword evidence="3" id="KW-0285">Flavoprotein</keyword>
<dbReference type="Proteomes" id="UP000011668">
    <property type="component" value="Unassembled WGS sequence"/>
</dbReference>
<dbReference type="InterPro" id="IPR000172">
    <property type="entry name" value="GMC_OxRdtase_N"/>
</dbReference>
<evidence type="ECO:0000256" key="6">
    <source>
        <dbReference type="ARBA" id="ARBA00023002"/>
    </source>
</evidence>
<dbReference type="STRING" id="983506.L8WGM9"/>
<accession>L8WGM9</accession>
<dbReference type="GO" id="GO:0016614">
    <property type="term" value="F:oxidoreductase activity, acting on CH-OH group of donors"/>
    <property type="evidence" value="ECO:0007669"/>
    <property type="project" value="InterPro"/>
</dbReference>
<dbReference type="OrthoDB" id="3268858at2759"/>
<dbReference type="PANTHER" id="PTHR11552:SF201">
    <property type="entry name" value="GLUCOSE-METHANOL-CHOLINE OXIDOREDUCTASE N-TERMINAL DOMAIN-CONTAINING PROTEIN"/>
    <property type="match status" value="1"/>
</dbReference>
<reference evidence="8 9" key="1">
    <citation type="journal article" date="2013" name="Nat. Commun.">
        <title>The evolution and pathogenic mechanisms of the rice sheath blight pathogen.</title>
        <authorList>
            <person name="Zheng A."/>
            <person name="Lin R."/>
            <person name="Xu L."/>
            <person name="Qin P."/>
            <person name="Tang C."/>
            <person name="Ai P."/>
            <person name="Zhang D."/>
            <person name="Liu Y."/>
            <person name="Sun Z."/>
            <person name="Feng H."/>
            <person name="Wang Y."/>
            <person name="Chen Y."/>
            <person name="Liang X."/>
            <person name="Fu R."/>
            <person name="Li Q."/>
            <person name="Zhang J."/>
            <person name="Yu X."/>
            <person name="Xie Z."/>
            <person name="Ding L."/>
            <person name="Guan P."/>
            <person name="Tang J."/>
            <person name="Liang Y."/>
            <person name="Wang S."/>
            <person name="Deng Q."/>
            <person name="Li S."/>
            <person name="Zhu J."/>
            <person name="Wang L."/>
            <person name="Liu H."/>
            <person name="Li P."/>
        </authorList>
    </citation>
    <scope>NUCLEOTIDE SEQUENCE [LARGE SCALE GENOMIC DNA]</scope>
    <source>
        <strain evidence="9">AG-1 IA</strain>
    </source>
</reference>
<keyword evidence="9" id="KW-1185">Reference proteome</keyword>
<name>L8WGM9_THACA</name>
<feature type="domain" description="Glucose-methanol-choline oxidoreductase N-terminal" evidence="7">
    <location>
        <begin position="49"/>
        <end position="63"/>
    </location>
</feature>
<dbReference type="PANTHER" id="PTHR11552">
    <property type="entry name" value="GLUCOSE-METHANOL-CHOLINE GMC OXIDOREDUCTASE"/>
    <property type="match status" value="1"/>
</dbReference>
<sequence length="86" mass="9397">MEYSTLRRINFKDKNSDKSENVVATGVSFVHKSQTYTVKAKKEVILAAGAFQSPQLLELSGIGNATILKNYGIKPLVDLPGVAETR</sequence>
<dbReference type="PROSITE" id="PS00624">
    <property type="entry name" value="GMC_OXRED_2"/>
    <property type="match status" value="1"/>
</dbReference>
<evidence type="ECO:0000313" key="9">
    <source>
        <dbReference type="Proteomes" id="UP000011668"/>
    </source>
</evidence>
<organism evidence="8 9">
    <name type="scientific">Thanatephorus cucumeris (strain AG1-IA)</name>
    <name type="common">Rice sheath blight fungus</name>
    <name type="synonym">Rhizoctonia solani</name>
    <dbReference type="NCBI Taxonomy" id="983506"/>
    <lineage>
        <taxon>Eukaryota</taxon>
        <taxon>Fungi</taxon>
        <taxon>Dikarya</taxon>
        <taxon>Basidiomycota</taxon>
        <taxon>Agaricomycotina</taxon>
        <taxon>Agaricomycetes</taxon>
        <taxon>Cantharellales</taxon>
        <taxon>Ceratobasidiaceae</taxon>
        <taxon>Rhizoctonia</taxon>
        <taxon>Rhizoctonia solani AG-1</taxon>
    </lineage>
</organism>
<evidence type="ECO:0000313" key="8">
    <source>
        <dbReference type="EMBL" id="ELU35554.1"/>
    </source>
</evidence>
<evidence type="ECO:0000256" key="4">
    <source>
        <dbReference type="ARBA" id="ARBA00022729"/>
    </source>
</evidence>
<dbReference type="SUPFAM" id="SSF51905">
    <property type="entry name" value="FAD/NAD(P)-binding domain"/>
    <property type="match status" value="1"/>
</dbReference>
<dbReference type="EMBL" id="AFRT01006142">
    <property type="protein sequence ID" value="ELU35554.1"/>
    <property type="molecule type" value="Genomic_DNA"/>
</dbReference>
<proteinExistence type="inferred from homology"/>
<gene>
    <name evidence="8" type="ORF">AG1IA_10416</name>
</gene>
<dbReference type="GO" id="GO:0050660">
    <property type="term" value="F:flavin adenine dinucleotide binding"/>
    <property type="evidence" value="ECO:0007669"/>
    <property type="project" value="InterPro"/>
</dbReference>
<dbReference type="Gene3D" id="3.50.50.60">
    <property type="entry name" value="FAD/NAD(P)-binding domain"/>
    <property type="match status" value="1"/>
</dbReference>
<dbReference type="AlphaFoldDB" id="L8WGM9"/>
<protein>
    <submittedName>
        <fullName evidence="8">GMC oxidoreductase domain-containing protein</fullName>
    </submittedName>
</protein>
<comment type="similarity">
    <text evidence="2">Belongs to the GMC oxidoreductase family.</text>
</comment>
<dbReference type="InterPro" id="IPR012132">
    <property type="entry name" value="GMC_OxRdtase"/>
</dbReference>
<dbReference type="Pfam" id="PF00732">
    <property type="entry name" value="GMC_oxred_N"/>
    <property type="match status" value="1"/>
</dbReference>
<evidence type="ECO:0000256" key="5">
    <source>
        <dbReference type="ARBA" id="ARBA00022827"/>
    </source>
</evidence>
<keyword evidence="4" id="KW-0732">Signal</keyword>
<comment type="caution">
    <text evidence="8">The sequence shown here is derived from an EMBL/GenBank/DDBJ whole genome shotgun (WGS) entry which is preliminary data.</text>
</comment>
<evidence type="ECO:0000259" key="7">
    <source>
        <dbReference type="PROSITE" id="PS00624"/>
    </source>
</evidence>
<evidence type="ECO:0000256" key="3">
    <source>
        <dbReference type="ARBA" id="ARBA00022630"/>
    </source>
</evidence>
<evidence type="ECO:0000256" key="2">
    <source>
        <dbReference type="ARBA" id="ARBA00010790"/>
    </source>
</evidence>
<comment type="cofactor">
    <cofactor evidence="1">
        <name>FAD</name>
        <dbReference type="ChEBI" id="CHEBI:57692"/>
    </cofactor>
</comment>
<keyword evidence="6" id="KW-0560">Oxidoreductase</keyword>
<evidence type="ECO:0000256" key="1">
    <source>
        <dbReference type="ARBA" id="ARBA00001974"/>
    </source>
</evidence>
<dbReference type="HOGENOM" id="CLU_2499422_0_0_1"/>